<evidence type="ECO:0000259" key="5">
    <source>
        <dbReference type="SMART" id="SM00333"/>
    </source>
</evidence>
<keyword evidence="3" id="KW-0539">Nucleus</keyword>
<name>A0ABQ9K0M9_9CUCU</name>
<dbReference type="InterPro" id="IPR002999">
    <property type="entry name" value="Tudor"/>
</dbReference>
<gene>
    <name evidence="6" type="ORF">NQ317_017812</name>
</gene>
<reference evidence="6" key="1">
    <citation type="journal article" date="2023" name="Insect Mol. Biol.">
        <title>Genome sequencing provides insights into the evolution of gene families encoding plant cell wall-degrading enzymes in longhorned beetles.</title>
        <authorList>
            <person name="Shin N.R."/>
            <person name="Okamura Y."/>
            <person name="Kirsch R."/>
            <person name="Pauchet Y."/>
        </authorList>
    </citation>
    <scope>NUCLEOTIDE SEQUENCE</scope>
    <source>
        <strain evidence="6">MMC_N1</strain>
    </source>
</reference>
<feature type="region of interest" description="Disordered" evidence="4">
    <location>
        <begin position="1"/>
        <end position="36"/>
    </location>
</feature>
<sequence length="333" mass="38248">MSFKNRALNLFAGKGRRPSRPSGEQQPRRSQPRPYLSEIILGVRKKGRPPKDLQGKFTAIRNMLDSFKERFSFAPSRGPQPANPGAPLSKYLSYKKANLTPLDCRVETEDVLRYFSRDVQEYLKSGLTLFNVSSVPIAQVARTADEESDNEDSDAGGAETQTKANKKKKGAMFYAKKVPPIDEGDVVWAKHKNARYYMARVVNIKMESQMCVFFPEDQSFSKDIILSDIVDWEKLKQPTIGQRLQIRWVDGKVYDADYIGKVESNTYTVQFEDESCKHVSRENIYALDENIPKRIVSKLSYASDMKNREHLYDLERPLPEKRPVKKKTFEESK</sequence>
<proteinExistence type="predicted"/>
<evidence type="ECO:0000313" key="6">
    <source>
        <dbReference type="EMBL" id="KAJ8984160.1"/>
    </source>
</evidence>
<dbReference type="Gene3D" id="2.30.30.140">
    <property type="match status" value="1"/>
</dbReference>
<dbReference type="Gene3D" id="3.10.330.70">
    <property type="match status" value="1"/>
</dbReference>
<dbReference type="Proteomes" id="UP001162164">
    <property type="component" value="Unassembled WGS sequence"/>
</dbReference>
<keyword evidence="2" id="KW-0677">Repeat</keyword>
<feature type="domain" description="Tudor" evidence="5">
    <location>
        <begin position="236"/>
        <end position="292"/>
    </location>
</feature>
<comment type="caution">
    <text evidence="6">The sequence shown here is derived from an EMBL/GenBank/DDBJ whole genome shotgun (WGS) entry which is preliminary data.</text>
</comment>
<dbReference type="InterPro" id="IPR040477">
    <property type="entry name" value="KDM4-like_Tudor"/>
</dbReference>
<evidence type="ECO:0000313" key="7">
    <source>
        <dbReference type="Proteomes" id="UP001162164"/>
    </source>
</evidence>
<evidence type="ECO:0000256" key="4">
    <source>
        <dbReference type="SAM" id="MobiDB-lite"/>
    </source>
</evidence>
<feature type="region of interest" description="Disordered" evidence="4">
    <location>
        <begin position="142"/>
        <end position="164"/>
    </location>
</feature>
<evidence type="ECO:0000256" key="3">
    <source>
        <dbReference type="ARBA" id="ARBA00023242"/>
    </source>
</evidence>
<dbReference type="SMART" id="SM00333">
    <property type="entry name" value="TUDOR"/>
    <property type="match status" value="2"/>
</dbReference>
<organism evidence="6 7">
    <name type="scientific">Molorchus minor</name>
    <dbReference type="NCBI Taxonomy" id="1323400"/>
    <lineage>
        <taxon>Eukaryota</taxon>
        <taxon>Metazoa</taxon>
        <taxon>Ecdysozoa</taxon>
        <taxon>Arthropoda</taxon>
        <taxon>Hexapoda</taxon>
        <taxon>Insecta</taxon>
        <taxon>Pterygota</taxon>
        <taxon>Neoptera</taxon>
        <taxon>Endopterygota</taxon>
        <taxon>Coleoptera</taxon>
        <taxon>Polyphaga</taxon>
        <taxon>Cucujiformia</taxon>
        <taxon>Chrysomeloidea</taxon>
        <taxon>Cerambycidae</taxon>
        <taxon>Lamiinae</taxon>
        <taxon>Monochamini</taxon>
        <taxon>Molorchus</taxon>
    </lineage>
</organism>
<dbReference type="Pfam" id="PF18104">
    <property type="entry name" value="Tudor_2"/>
    <property type="match status" value="1"/>
</dbReference>
<accession>A0ABQ9K0M9</accession>
<dbReference type="SUPFAM" id="SSF63748">
    <property type="entry name" value="Tudor/PWWP/MBT"/>
    <property type="match status" value="2"/>
</dbReference>
<feature type="domain" description="Tudor" evidence="5">
    <location>
        <begin position="179"/>
        <end position="235"/>
    </location>
</feature>
<keyword evidence="7" id="KW-1185">Reference proteome</keyword>
<evidence type="ECO:0000256" key="2">
    <source>
        <dbReference type="ARBA" id="ARBA00022737"/>
    </source>
</evidence>
<protein>
    <recommendedName>
        <fullName evidence="5">Tudor domain-containing protein</fullName>
    </recommendedName>
</protein>
<comment type="subcellular location">
    <subcellularLocation>
        <location evidence="1">Nucleus</location>
    </subcellularLocation>
</comment>
<dbReference type="EMBL" id="JAPWTJ010000045">
    <property type="protein sequence ID" value="KAJ8984160.1"/>
    <property type="molecule type" value="Genomic_DNA"/>
</dbReference>
<evidence type="ECO:0000256" key="1">
    <source>
        <dbReference type="ARBA" id="ARBA00004123"/>
    </source>
</evidence>